<organism evidence="1 2">
    <name type="scientific">Microctonus aethiopoides</name>
    <dbReference type="NCBI Taxonomy" id="144406"/>
    <lineage>
        <taxon>Eukaryota</taxon>
        <taxon>Metazoa</taxon>
        <taxon>Ecdysozoa</taxon>
        <taxon>Arthropoda</taxon>
        <taxon>Hexapoda</taxon>
        <taxon>Insecta</taxon>
        <taxon>Pterygota</taxon>
        <taxon>Neoptera</taxon>
        <taxon>Endopterygota</taxon>
        <taxon>Hymenoptera</taxon>
        <taxon>Apocrita</taxon>
        <taxon>Ichneumonoidea</taxon>
        <taxon>Braconidae</taxon>
        <taxon>Euphorinae</taxon>
        <taxon>Microctonus</taxon>
    </lineage>
</organism>
<reference evidence="1" key="1">
    <citation type="journal article" date="2023" name="bioRxiv">
        <title>Scaffold-level genome assemblies of two parasitoid biocontrol wasps reveal the parthenogenesis mechanism and an associated novel virus.</title>
        <authorList>
            <person name="Inwood S."/>
            <person name="Skelly J."/>
            <person name="Guhlin J."/>
            <person name="Harrop T."/>
            <person name="Goldson S."/>
            <person name="Dearden P."/>
        </authorList>
    </citation>
    <scope>NUCLEOTIDE SEQUENCE</scope>
    <source>
        <strain evidence="1">Irish</strain>
        <tissue evidence="1">Whole body</tissue>
    </source>
</reference>
<name>A0AA39FJA2_9HYME</name>
<evidence type="ECO:0000313" key="1">
    <source>
        <dbReference type="EMBL" id="KAK0170518.1"/>
    </source>
</evidence>
<dbReference type="Proteomes" id="UP001168990">
    <property type="component" value="Unassembled WGS sequence"/>
</dbReference>
<evidence type="ECO:0000313" key="2">
    <source>
        <dbReference type="Proteomes" id="UP001168990"/>
    </source>
</evidence>
<gene>
    <name evidence="1" type="ORF">PV328_008356</name>
</gene>
<dbReference type="AlphaFoldDB" id="A0AA39FJA2"/>
<proteinExistence type="predicted"/>
<accession>A0AA39FJA2</accession>
<keyword evidence="2" id="KW-1185">Reference proteome</keyword>
<dbReference type="EMBL" id="JAQQBS010000003">
    <property type="protein sequence ID" value="KAK0170518.1"/>
    <property type="molecule type" value="Genomic_DNA"/>
</dbReference>
<comment type="caution">
    <text evidence="1">The sequence shown here is derived from an EMBL/GenBank/DDBJ whole genome shotgun (WGS) entry which is preliminary data.</text>
</comment>
<sequence>MASPMKIESRSMDDKQTTTKRKVFNDIWLENKMFQDWLCRSSNENKALCSFCEMEMACKKTTLITHAKSKKHIKKSLINKQIITELFDLVNLDATDCSALKLYGAFESSFEKRNVSCDVAFSRRQHNI</sequence>
<reference evidence="1" key="2">
    <citation type="submission" date="2023-03" db="EMBL/GenBank/DDBJ databases">
        <authorList>
            <person name="Inwood S.N."/>
            <person name="Skelly J.G."/>
            <person name="Guhlin J."/>
            <person name="Harrop T.W.R."/>
            <person name="Goldson S.G."/>
            <person name="Dearden P.K."/>
        </authorList>
    </citation>
    <scope>NUCLEOTIDE SEQUENCE</scope>
    <source>
        <strain evidence="1">Irish</strain>
        <tissue evidence="1">Whole body</tissue>
    </source>
</reference>
<protein>
    <submittedName>
        <fullName evidence="1">Uncharacterized protein</fullName>
    </submittedName>
</protein>